<protein>
    <submittedName>
        <fullName evidence="3">Uncharacterized protein</fullName>
    </submittedName>
</protein>
<dbReference type="OrthoDB" id="7433963at2759"/>
<keyword evidence="2" id="KW-1133">Transmembrane helix</keyword>
<feature type="region of interest" description="Disordered" evidence="1">
    <location>
        <begin position="111"/>
        <end position="137"/>
    </location>
</feature>
<dbReference type="EMBL" id="CADEBC010000485">
    <property type="protein sequence ID" value="CAB3235289.1"/>
    <property type="molecule type" value="Genomic_DNA"/>
</dbReference>
<organism evidence="3 4">
    <name type="scientific">Arctia plantaginis</name>
    <name type="common">Wood tiger moth</name>
    <name type="synonym">Phalaena plantaginis</name>
    <dbReference type="NCBI Taxonomy" id="874455"/>
    <lineage>
        <taxon>Eukaryota</taxon>
        <taxon>Metazoa</taxon>
        <taxon>Ecdysozoa</taxon>
        <taxon>Arthropoda</taxon>
        <taxon>Hexapoda</taxon>
        <taxon>Insecta</taxon>
        <taxon>Pterygota</taxon>
        <taxon>Neoptera</taxon>
        <taxon>Endopterygota</taxon>
        <taxon>Lepidoptera</taxon>
        <taxon>Glossata</taxon>
        <taxon>Ditrysia</taxon>
        <taxon>Noctuoidea</taxon>
        <taxon>Erebidae</taxon>
        <taxon>Arctiinae</taxon>
        <taxon>Arctia</taxon>
    </lineage>
</organism>
<proteinExistence type="predicted"/>
<comment type="caution">
    <text evidence="3">The sequence shown here is derived from an EMBL/GenBank/DDBJ whole genome shotgun (WGS) entry which is preliminary data.</text>
</comment>
<evidence type="ECO:0000256" key="1">
    <source>
        <dbReference type="SAM" id="MobiDB-lite"/>
    </source>
</evidence>
<sequence>MSVVEAGILVQSPRAARLSRGERPERAPALSPRRAPALDEALAEPDSGVARPRLGPLPIGALALGAIGALGALGALGSLGAVGRARHAGLRVAAPHLAALLQHGGLRTGRDWQRRGGARAAVRDLSPPMTRRRRSRA</sequence>
<keyword evidence="2" id="KW-0472">Membrane</keyword>
<feature type="region of interest" description="Disordered" evidence="1">
    <location>
        <begin position="15"/>
        <end position="51"/>
    </location>
</feature>
<keyword evidence="4" id="KW-1185">Reference proteome</keyword>
<dbReference type="Proteomes" id="UP000494106">
    <property type="component" value="Unassembled WGS sequence"/>
</dbReference>
<accession>A0A8S0ZQ48</accession>
<keyword evidence="2" id="KW-0812">Transmembrane</keyword>
<evidence type="ECO:0000313" key="3">
    <source>
        <dbReference type="EMBL" id="CAB3235289.1"/>
    </source>
</evidence>
<feature type="transmembrane region" description="Helical" evidence="2">
    <location>
        <begin position="59"/>
        <end position="82"/>
    </location>
</feature>
<name>A0A8S0ZQ48_ARCPL</name>
<gene>
    <name evidence="3" type="ORF">APLA_LOCUS6026</name>
</gene>
<dbReference type="AlphaFoldDB" id="A0A8S0ZQ48"/>
<evidence type="ECO:0000313" key="4">
    <source>
        <dbReference type="Proteomes" id="UP000494106"/>
    </source>
</evidence>
<evidence type="ECO:0000256" key="2">
    <source>
        <dbReference type="SAM" id="Phobius"/>
    </source>
</evidence>
<reference evidence="3 4" key="1">
    <citation type="submission" date="2020-04" db="EMBL/GenBank/DDBJ databases">
        <authorList>
            <person name="Wallbank WR R."/>
            <person name="Pardo Diaz C."/>
            <person name="Kozak K."/>
            <person name="Martin S."/>
            <person name="Jiggins C."/>
            <person name="Moest M."/>
            <person name="Warren A I."/>
            <person name="Byers J.R.P. K."/>
            <person name="Montejo-Kovacevich G."/>
            <person name="Yen C E."/>
        </authorList>
    </citation>
    <scope>NUCLEOTIDE SEQUENCE [LARGE SCALE GENOMIC DNA]</scope>
</reference>